<dbReference type="PROSITE" id="PS50297">
    <property type="entry name" value="ANK_REP_REGION"/>
    <property type="match status" value="5"/>
</dbReference>
<dbReference type="GO" id="GO:0004386">
    <property type="term" value="F:helicase activity"/>
    <property type="evidence" value="ECO:0007669"/>
    <property type="project" value="UniProtKB-KW"/>
</dbReference>
<keyword evidence="6" id="KW-0347">Helicase</keyword>
<sequence>MSAGNGTYVSHKTHYARLGHATQHLLPSFLQEVLLQFENPNQIYINCSRNRSLSRRLKHGDWERLKHAVQKRYFDFDIPLIYSILRNLHKLNAQPTRGWEHPIDPLVNEIEIGDDMERCRRVRNEIIHRGNTRVNDQELNKYFYVFRSIAERLEKFCRKYNNEFVLEVDHLKTCCMDEATELKYLDDLTDYQEKDKENESKISDLELKLSAIRITGSSGDVEIIETLQDLKCVEGVSVTLQCLLTGPEHQAKWSKDGKEILFDKEVTRAHVCFLEKDINVQAYKLIFPKIKQAERGTYTLQVGDQRCECFLDITERTPTLINLRQYQEELAEIALTGENTIICAGTNSGKTYIAFHIIEDHLIKHPEGKVAFINRTNILLGQQYERACDVFSTLFYQRKINIWKAEEDDNDYFIHKIKNSSLMFMTPQSLSNHLTEKAKSPISISEFTLIILDECHHTFDNSNYNELMAYYRKAKYGEMVSSLPQILGLTASPGTKKAKDLNSAKHHLRTVMTNLAVSKLSIVKRNEEELLQYTTIPEKVFIRSNPRQNDPLKNIVILAMDYVESMFNCRKVSCFLMEHMNDCEDLHDALDKPPKQRSEIRYIQWIAETKDKVEHVLHKDPKIPRLLHACFRHLELYAECLEVNSLLEVAQVCNVIRQGYADESAASQNAKTDEETDIVNKLKEVFVDIREIGRKIEKNPDVKALIELLDREYQKFKEDSRFLIFVKTRATARALVDVLPNYLRSTYLTGSHKCIDEDDERFVETNSSKHLLQELKKNQIVVVIGNAGIGKSFTSRHVALEMIGEGYDVLTVKSPKDVASYSMKKRKSLFLFDDICGRYNVIQSESEEWDRYTSDIYDCLTIAPIKILATCRLQVFQNPILQGLEILTQCQFNMSSDKYATTVPEKRSIADVYISQEYTKRMSEEYIQKYDCFPLLCSMVSNLQEGNVINFIGNPYNYFEKELDKISITAGMNYCALLSVAMFNGKLSEKLLDDKLSEKEKAAFVDIFDASMQNTNTSRTLLKNHLNILLGVYITKLNDIYSFVHGKIFDIACLYFSKKCMNCFIEHGDIFLLCERFEFDYLTQTDDEQRIVVPESFEQKYFHRMLNEVTDLNFLDIFGCKQMNNEIFRKRFLHTLALQNNELISKLLNISELGINLLHLMCKHGDIEMVKFCISKGMDINKCDDIGISPLHIASKYGYEHVVDVLLHSGVKVNCHERRGITPLYEACFTGQTQIVEKLLKSGARPNVYNERGMYPLTVSAKIGNIKITQLLLQYKSDVNKQNNDGISALHEACMNQWEDIVKILLEHDADINLKTNNNETPLYFACKEHNCRIIDIFISKGASMFETSTLTKLSPICLIRGMDDPQLLRKLLISLQDKSTRFVYAELETACLSNDIKYLRVILEMHINVDACLSSGETALNIACSKGFKTIAEQLLNKNASIHGLWKHNRNPLQLACSKHHPEIVNMLISRNVDCNYISCSSTFPFPLHISCMINDYESIEALVEAHADVNQISERI</sequence>
<organism evidence="6 7">
    <name type="scientific">Mytilus galloprovincialis</name>
    <name type="common">Mediterranean mussel</name>
    <dbReference type="NCBI Taxonomy" id="29158"/>
    <lineage>
        <taxon>Eukaryota</taxon>
        <taxon>Metazoa</taxon>
        <taxon>Spiralia</taxon>
        <taxon>Lophotrochozoa</taxon>
        <taxon>Mollusca</taxon>
        <taxon>Bivalvia</taxon>
        <taxon>Autobranchia</taxon>
        <taxon>Pteriomorphia</taxon>
        <taxon>Mytilida</taxon>
        <taxon>Mytiloidea</taxon>
        <taxon>Mytilidae</taxon>
        <taxon>Mytilinae</taxon>
        <taxon>Mytilus</taxon>
    </lineage>
</organism>
<dbReference type="Gene3D" id="1.25.40.20">
    <property type="entry name" value="Ankyrin repeat-containing domain"/>
    <property type="match status" value="3"/>
</dbReference>
<protein>
    <submittedName>
        <fullName evidence="6">ATP-dependent RNA helicase DDX58</fullName>
        <ecNumber evidence="6">3.6.3.14</ecNumber>
    </submittedName>
</protein>
<dbReference type="PANTHER" id="PTHR23206:SF8">
    <property type="entry name" value="ANKYRIN REPEAT AND KH DOMAIN-CONTAINING 1"/>
    <property type="match status" value="1"/>
</dbReference>
<dbReference type="PRINTS" id="PR01415">
    <property type="entry name" value="ANKYRIN"/>
</dbReference>
<dbReference type="Pfam" id="PF18119">
    <property type="entry name" value="RIG-I_C"/>
    <property type="match status" value="1"/>
</dbReference>
<dbReference type="InterPro" id="IPR036770">
    <property type="entry name" value="Ankyrin_rpt-contain_sf"/>
</dbReference>
<evidence type="ECO:0000256" key="2">
    <source>
        <dbReference type="ARBA" id="ARBA00023043"/>
    </source>
</evidence>
<dbReference type="InterPro" id="IPR036179">
    <property type="entry name" value="Ig-like_dom_sf"/>
</dbReference>
<dbReference type="PANTHER" id="PTHR23206">
    <property type="entry name" value="MASK PROTEIN"/>
    <property type="match status" value="1"/>
</dbReference>
<dbReference type="Pfam" id="PF18738">
    <property type="entry name" value="HEPN_DZIP3"/>
    <property type="match status" value="1"/>
</dbReference>
<feature type="domain" description="Helicase ATP-binding" evidence="5">
    <location>
        <begin position="331"/>
        <end position="511"/>
    </location>
</feature>
<dbReference type="GO" id="GO:0005524">
    <property type="term" value="F:ATP binding"/>
    <property type="evidence" value="ECO:0007669"/>
    <property type="project" value="InterPro"/>
</dbReference>
<dbReference type="EMBL" id="UYJE01002571">
    <property type="protein sequence ID" value="VDI11944.1"/>
    <property type="molecule type" value="Genomic_DNA"/>
</dbReference>
<proteinExistence type="predicted"/>
<dbReference type="SUPFAM" id="SSF48403">
    <property type="entry name" value="Ankyrin repeat"/>
    <property type="match status" value="1"/>
</dbReference>
<keyword evidence="6" id="KW-0067">ATP-binding</keyword>
<keyword evidence="7" id="KW-1185">Reference proteome</keyword>
<dbReference type="SUPFAM" id="SSF48726">
    <property type="entry name" value="Immunoglobulin"/>
    <property type="match status" value="1"/>
</dbReference>
<feature type="repeat" description="ANK" evidence="3">
    <location>
        <begin position="1318"/>
        <end position="1350"/>
    </location>
</feature>
<dbReference type="InterPro" id="IPR014001">
    <property type="entry name" value="Helicase_ATP-bd"/>
</dbReference>
<dbReference type="EC" id="3.6.3.14" evidence="6"/>
<evidence type="ECO:0000256" key="1">
    <source>
        <dbReference type="ARBA" id="ARBA00022737"/>
    </source>
</evidence>
<dbReference type="InterPro" id="IPR041204">
    <property type="entry name" value="RIG-I-like_C"/>
</dbReference>
<name>A0A8B6D0T3_MYTGA</name>
<keyword evidence="6" id="KW-0378">Hydrolase</keyword>
<dbReference type="Pfam" id="PF20720">
    <property type="entry name" value="nSTAND3"/>
    <property type="match status" value="1"/>
</dbReference>
<dbReference type="Proteomes" id="UP000596742">
    <property type="component" value="Unassembled WGS sequence"/>
</dbReference>
<dbReference type="PROSITE" id="PS50835">
    <property type="entry name" value="IG_LIKE"/>
    <property type="match status" value="1"/>
</dbReference>
<reference evidence="6" key="1">
    <citation type="submission" date="2018-11" db="EMBL/GenBank/DDBJ databases">
        <authorList>
            <person name="Alioto T."/>
            <person name="Alioto T."/>
        </authorList>
    </citation>
    <scope>NUCLEOTIDE SEQUENCE</scope>
</reference>
<dbReference type="GO" id="GO:0016787">
    <property type="term" value="F:hydrolase activity"/>
    <property type="evidence" value="ECO:0007669"/>
    <property type="project" value="UniProtKB-KW"/>
</dbReference>
<feature type="repeat" description="ANK" evidence="3">
    <location>
        <begin position="1285"/>
        <end position="1317"/>
    </location>
</feature>
<dbReference type="Pfam" id="PF04851">
    <property type="entry name" value="ResIII"/>
    <property type="match status" value="1"/>
</dbReference>
<dbReference type="OrthoDB" id="416741at2759"/>
<dbReference type="InterPro" id="IPR002110">
    <property type="entry name" value="Ankyrin_rpt"/>
</dbReference>
<dbReference type="Gene3D" id="1.20.1320.30">
    <property type="match status" value="1"/>
</dbReference>
<dbReference type="Gene3D" id="2.60.40.10">
    <property type="entry name" value="Immunoglobulins"/>
    <property type="match status" value="1"/>
</dbReference>
<dbReference type="PROSITE" id="PS51192">
    <property type="entry name" value="HELICASE_ATP_BIND_1"/>
    <property type="match status" value="1"/>
</dbReference>
<dbReference type="Pfam" id="PF12796">
    <property type="entry name" value="Ank_2"/>
    <property type="match status" value="3"/>
</dbReference>
<dbReference type="InterPro" id="IPR041249">
    <property type="entry name" value="HEPN_DZIP3"/>
</dbReference>
<keyword evidence="2 3" id="KW-0040">ANK repeat</keyword>
<evidence type="ECO:0000313" key="7">
    <source>
        <dbReference type="Proteomes" id="UP000596742"/>
    </source>
</evidence>
<evidence type="ECO:0000259" key="5">
    <source>
        <dbReference type="PROSITE" id="PS51192"/>
    </source>
</evidence>
<dbReference type="Gene3D" id="3.40.50.300">
    <property type="entry name" value="P-loop containing nucleotide triphosphate hydrolases"/>
    <property type="match status" value="2"/>
</dbReference>
<evidence type="ECO:0000256" key="3">
    <source>
        <dbReference type="PROSITE-ProRule" id="PRU00023"/>
    </source>
</evidence>
<evidence type="ECO:0000259" key="4">
    <source>
        <dbReference type="PROSITE" id="PS50835"/>
    </source>
</evidence>
<dbReference type="SMART" id="SM00487">
    <property type="entry name" value="DEXDc"/>
    <property type="match status" value="1"/>
</dbReference>
<dbReference type="InterPro" id="IPR027417">
    <property type="entry name" value="P-loop_NTPase"/>
</dbReference>
<feature type="repeat" description="ANK" evidence="3">
    <location>
        <begin position="1252"/>
        <end position="1284"/>
    </location>
</feature>
<keyword evidence="1" id="KW-0677">Repeat</keyword>
<dbReference type="InterPro" id="IPR051631">
    <property type="entry name" value="Ankyrin-KH/SAM_domain"/>
</dbReference>
<gene>
    <name evidence="6" type="ORF">MGAL_10B068084</name>
</gene>
<dbReference type="InterPro" id="IPR013783">
    <property type="entry name" value="Ig-like_fold"/>
</dbReference>
<dbReference type="InterPro" id="IPR049050">
    <property type="entry name" value="nSTAND3"/>
</dbReference>
<feature type="domain" description="Ig-like" evidence="4">
    <location>
        <begin position="221"/>
        <end position="302"/>
    </location>
</feature>
<dbReference type="SMART" id="SM00248">
    <property type="entry name" value="ANK"/>
    <property type="match status" value="9"/>
</dbReference>
<feature type="repeat" description="ANK" evidence="3">
    <location>
        <begin position="1219"/>
        <end position="1251"/>
    </location>
</feature>
<dbReference type="CDD" id="cd00096">
    <property type="entry name" value="Ig"/>
    <property type="match status" value="1"/>
</dbReference>
<comment type="caution">
    <text evidence="6">The sequence shown here is derived from an EMBL/GenBank/DDBJ whole genome shotgun (WGS) entry which is preliminary data.</text>
</comment>
<feature type="repeat" description="ANK" evidence="3">
    <location>
        <begin position="1153"/>
        <end position="1185"/>
    </location>
</feature>
<evidence type="ECO:0000313" key="6">
    <source>
        <dbReference type="EMBL" id="VDI11944.1"/>
    </source>
</evidence>
<dbReference type="PROSITE" id="PS50088">
    <property type="entry name" value="ANK_REPEAT"/>
    <property type="match status" value="6"/>
</dbReference>
<dbReference type="InterPro" id="IPR006935">
    <property type="entry name" value="Helicase/UvrB_N"/>
</dbReference>
<keyword evidence="6" id="KW-0547">Nucleotide-binding</keyword>
<feature type="repeat" description="ANK" evidence="3">
    <location>
        <begin position="1186"/>
        <end position="1218"/>
    </location>
</feature>
<accession>A0A8B6D0T3</accession>
<dbReference type="SUPFAM" id="SSF52540">
    <property type="entry name" value="P-loop containing nucleoside triphosphate hydrolases"/>
    <property type="match status" value="3"/>
</dbReference>
<dbReference type="InterPro" id="IPR007110">
    <property type="entry name" value="Ig-like_dom"/>
</dbReference>
<dbReference type="GO" id="GO:0003677">
    <property type="term" value="F:DNA binding"/>
    <property type="evidence" value="ECO:0007669"/>
    <property type="project" value="InterPro"/>
</dbReference>